<comment type="caution">
    <text evidence="1">The sequence shown here is derived from an EMBL/GenBank/DDBJ whole genome shotgun (WGS) entry which is preliminary data.</text>
</comment>
<evidence type="ECO:0000313" key="1">
    <source>
        <dbReference type="EMBL" id="KKK66799.1"/>
    </source>
</evidence>
<reference evidence="1" key="1">
    <citation type="journal article" date="2015" name="Nature">
        <title>Complex archaea that bridge the gap between prokaryotes and eukaryotes.</title>
        <authorList>
            <person name="Spang A."/>
            <person name="Saw J.H."/>
            <person name="Jorgensen S.L."/>
            <person name="Zaremba-Niedzwiedzka K."/>
            <person name="Martijn J."/>
            <person name="Lind A.E."/>
            <person name="van Eijk R."/>
            <person name="Schleper C."/>
            <person name="Guy L."/>
            <person name="Ettema T.J."/>
        </authorList>
    </citation>
    <scope>NUCLEOTIDE SEQUENCE</scope>
</reference>
<protein>
    <submittedName>
        <fullName evidence="1">Uncharacterized protein</fullName>
    </submittedName>
</protein>
<dbReference type="AlphaFoldDB" id="A0A0F8ZK60"/>
<name>A0A0F8ZK60_9ZZZZ</name>
<organism evidence="1">
    <name type="scientific">marine sediment metagenome</name>
    <dbReference type="NCBI Taxonomy" id="412755"/>
    <lineage>
        <taxon>unclassified sequences</taxon>
        <taxon>metagenomes</taxon>
        <taxon>ecological metagenomes</taxon>
    </lineage>
</organism>
<gene>
    <name evidence="1" type="ORF">LCGC14_2960450</name>
</gene>
<sequence length="106" mass="11888">MKINVTRIQSLYGTCYGVQLGKHSYEQSLDGTLWYTKPISRGPFVPLWVELWLGLIVLTARWRGIVENVPNPIAKHEVWLAKRMLASGQILSPDLTVRAAAKIAEG</sequence>
<dbReference type="EMBL" id="LAZR01059908">
    <property type="protein sequence ID" value="KKK66799.1"/>
    <property type="molecule type" value="Genomic_DNA"/>
</dbReference>
<accession>A0A0F8ZK60</accession>
<proteinExistence type="predicted"/>